<reference evidence="2 3" key="1">
    <citation type="journal article" date="2011" name="Proc. Natl. Acad. Sci. U.S.A.">
        <title>Genetic diversity and population structure of the endangered marsupial Sarcophilus harrisii (Tasmanian devil).</title>
        <authorList>
            <person name="Miller W."/>
            <person name="Hayes V.M."/>
            <person name="Ratan A."/>
            <person name="Petersen D.C."/>
            <person name="Wittekindt N.E."/>
            <person name="Miller J."/>
            <person name="Walenz B."/>
            <person name="Knight J."/>
            <person name="Qi J."/>
            <person name="Zhao F."/>
            <person name="Wang Q."/>
            <person name="Bedoya-Reina O.C."/>
            <person name="Katiyar N."/>
            <person name="Tomsho L.P."/>
            <person name="Kasson L.M."/>
            <person name="Hardie R.A."/>
            <person name="Woodbridge P."/>
            <person name="Tindall E.A."/>
            <person name="Bertelsen M.F."/>
            <person name="Dixon D."/>
            <person name="Pyecroft S."/>
            <person name="Helgen K.M."/>
            <person name="Lesk A.M."/>
            <person name="Pringle T.H."/>
            <person name="Patterson N."/>
            <person name="Zhang Y."/>
            <person name="Kreiss A."/>
            <person name="Woods G.M."/>
            <person name="Jones M.E."/>
            <person name="Schuster S.C."/>
        </authorList>
    </citation>
    <scope>NUCLEOTIDE SEQUENCE [LARGE SCALE GENOMIC DNA]</scope>
</reference>
<evidence type="ECO:0000313" key="3">
    <source>
        <dbReference type="Proteomes" id="UP000007648"/>
    </source>
</evidence>
<dbReference type="PANTHER" id="PTHR12392">
    <property type="entry name" value="LADININ 1"/>
    <property type="match status" value="1"/>
</dbReference>
<feature type="compositionally biased region" description="Polar residues" evidence="1">
    <location>
        <begin position="173"/>
        <end position="187"/>
    </location>
</feature>
<reference evidence="2" key="2">
    <citation type="submission" date="2025-08" db="UniProtKB">
        <authorList>
            <consortium name="Ensembl"/>
        </authorList>
    </citation>
    <scope>IDENTIFICATION</scope>
</reference>
<dbReference type="GO" id="GO:0005198">
    <property type="term" value="F:structural molecule activity"/>
    <property type="evidence" value="ECO:0007669"/>
    <property type="project" value="InterPro"/>
</dbReference>
<dbReference type="PANTHER" id="PTHR12392:SF0">
    <property type="entry name" value="LADININ-1"/>
    <property type="match status" value="1"/>
</dbReference>
<dbReference type="Ensembl" id="ENSSHAT00000032126.1">
    <property type="protein sequence ID" value="ENSSHAP00000041538.1"/>
    <property type="gene ID" value="ENSSHAG00000028054.1"/>
</dbReference>
<feature type="region of interest" description="Disordered" evidence="1">
    <location>
        <begin position="374"/>
        <end position="492"/>
    </location>
</feature>
<sequence>MSIKRKNWSALSSLARQRTLEDEEEQERERRRRHRNLSSTTDDEAPKVAHNGDQPTVERLPSLEESEVPKRHSSIKDEEDENFQAVLRTRQERRLRRQAMEASQSSIKEQLEVEKKKDSQNTEPATQEPSVPQKDMVPPPRRRLSEKQRGPWAIDEKSSEGGETKTVKALDQKTVSTPEKTPAQDQTAPERKRSTEKMPAPNQATPEKTFTSEKIPAQDQTDPERKKSTEKMLAPNQATPEKTFTSEKIPAQDQTAPERKRASEKTLPQDQTTPEKKLTSEKRSAFEKASFTEKTLVPEEALAPKKVLAGEKALTSVKTSSLEKVLVSEKGSVSEESLIPKKLSTRERALVFERTSAQEKALIPEKGSVREKVIASRKLGLEQPPVQTPEQKDSEKDVTEKKEPKRRETLEKSPSSEAPREEMKSEPQPVASRFRPFTLQVKIPSKEEETEVTSPSQGTYSSSLTRSSPRTISFRMSTRKENPETTFTRSASVRLPSNTVKLGEKLERYHTAIQRSASVKSPGSSRTEFFVAPVGVASKRSLFEKEQVRNSKAEPALSRKEYLRLSDVKTSRLNLWISRTQDSGGDQDSQDIKKEAVTTKKNSWGKQATSPPDSQI</sequence>
<dbReference type="InterPro" id="IPR017404">
    <property type="entry name" value="Ladinin_1"/>
</dbReference>
<dbReference type="Proteomes" id="UP000007648">
    <property type="component" value="Unassembled WGS sequence"/>
</dbReference>
<accession>A0A7N4V5U4</accession>
<protein>
    <submittedName>
        <fullName evidence="2">Ladinin 1</fullName>
    </submittedName>
</protein>
<gene>
    <name evidence="2" type="primary">LAD1</name>
</gene>
<feature type="compositionally biased region" description="Basic and acidic residues" evidence="1">
    <location>
        <begin position="67"/>
        <end position="76"/>
    </location>
</feature>
<evidence type="ECO:0000256" key="1">
    <source>
        <dbReference type="SAM" id="MobiDB-lite"/>
    </source>
</evidence>
<feature type="compositionally biased region" description="Basic and acidic residues" evidence="1">
    <location>
        <begin position="143"/>
        <end position="171"/>
    </location>
</feature>
<feature type="compositionally biased region" description="Polar residues" evidence="1">
    <location>
        <begin position="121"/>
        <end position="130"/>
    </location>
</feature>
<dbReference type="GeneTree" id="ENSGT00390000005256"/>
<proteinExistence type="predicted"/>
<feature type="region of interest" description="Disordered" evidence="1">
    <location>
        <begin position="578"/>
        <end position="616"/>
    </location>
</feature>
<evidence type="ECO:0000313" key="2">
    <source>
        <dbReference type="Ensembl" id="ENSSHAP00000041538.1"/>
    </source>
</evidence>
<feature type="compositionally biased region" description="Basic and acidic residues" evidence="1">
    <location>
        <begin position="390"/>
        <end position="411"/>
    </location>
</feature>
<feature type="region of interest" description="Disordered" evidence="1">
    <location>
        <begin position="1"/>
        <end position="291"/>
    </location>
</feature>
<dbReference type="KEGG" id="shr:100922648"/>
<feature type="compositionally biased region" description="Basic and acidic residues" evidence="1">
    <location>
        <begin position="109"/>
        <end position="120"/>
    </location>
</feature>
<feature type="compositionally biased region" description="Polar residues" evidence="1">
    <location>
        <begin position="452"/>
        <end position="476"/>
    </location>
</feature>
<dbReference type="CTD" id="3898"/>
<dbReference type="RefSeq" id="XP_012403254.1">
    <property type="nucleotide sequence ID" value="XM_012547800.3"/>
</dbReference>
<name>A0A7N4V5U4_SARHA</name>
<organism evidence="2 3">
    <name type="scientific">Sarcophilus harrisii</name>
    <name type="common">Tasmanian devil</name>
    <name type="synonym">Sarcophilus laniarius</name>
    <dbReference type="NCBI Taxonomy" id="9305"/>
    <lineage>
        <taxon>Eukaryota</taxon>
        <taxon>Metazoa</taxon>
        <taxon>Chordata</taxon>
        <taxon>Craniata</taxon>
        <taxon>Vertebrata</taxon>
        <taxon>Euteleostomi</taxon>
        <taxon>Mammalia</taxon>
        <taxon>Metatheria</taxon>
        <taxon>Dasyuromorphia</taxon>
        <taxon>Dasyuridae</taxon>
        <taxon>Sarcophilus</taxon>
    </lineage>
</organism>
<dbReference type="OrthoDB" id="9948606at2759"/>
<feature type="compositionally biased region" description="Polar residues" evidence="1">
    <location>
        <begin position="599"/>
        <end position="616"/>
    </location>
</feature>
<feature type="compositionally biased region" description="Basic and acidic residues" evidence="1">
    <location>
        <begin position="273"/>
        <end position="286"/>
    </location>
</feature>
<reference evidence="2" key="3">
    <citation type="submission" date="2025-09" db="UniProtKB">
        <authorList>
            <consortium name="Ensembl"/>
        </authorList>
    </citation>
    <scope>IDENTIFICATION</scope>
</reference>
<keyword evidence="3" id="KW-1185">Reference proteome</keyword>
<dbReference type="AlphaFoldDB" id="A0A7N4V5U4"/>
<dbReference type="GeneID" id="100922648"/>